<evidence type="ECO:0000256" key="6">
    <source>
        <dbReference type="ARBA" id="ARBA00022723"/>
    </source>
</evidence>
<dbReference type="Gene3D" id="3.40.190.10">
    <property type="entry name" value="Periplasmic binding protein-like II"/>
    <property type="match status" value="2"/>
</dbReference>
<comment type="catalytic activity">
    <reaction evidence="11">
        <text>N(6)-(pyridoxal phosphate)-L-lysyl-[4-amino-5-hydroxymethyl-2-methylpyrimidine phosphate synthase] + L-histidyl-[4-amino-5-hydroxymethyl-2-methylpyrimidine phosphate synthase] + 2 Fe(3+) + 4 H2O = L-lysyl-[4-amino-5-hydroxymethyl-2-methylpyrimidine phosphate synthase] + (2S)-2-amino-5-hydroxy-4-oxopentanoyl-[4-amino-5-hydroxymethyl-2-methylpyrimidine phosphate synthase] + 4-amino-2-methyl-5-(phosphooxymethyl)pyrimidine + 3-oxopropanoate + 2 Fe(2+) + 2 H(+)</text>
        <dbReference type="Rhea" id="RHEA:65756"/>
        <dbReference type="Rhea" id="RHEA-COMP:16892"/>
        <dbReference type="Rhea" id="RHEA-COMP:16893"/>
        <dbReference type="Rhea" id="RHEA-COMP:16894"/>
        <dbReference type="Rhea" id="RHEA-COMP:16895"/>
        <dbReference type="ChEBI" id="CHEBI:15377"/>
        <dbReference type="ChEBI" id="CHEBI:15378"/>
        <dbReference type="ChEBI" id="CHEBI:29033"/>
        <dbReference type="ChEBI" id="CHEBI:29034"/>
        <dbReference type="ChEBI" id="CHEBI:29969"/>
        <dbReference type="ChEBI" id="CHEBI:29979"/>
        <dbReference type="ChEBI" id="CHEBI:33190"/>
        <dbReference type="ChEBI" id="CHEBI:58354"/>
        <dbReference type="ChEBI" id="CHEBI:143915"/>
        <dbReference type="ChEBI" id="CHEBI:157692"/>
    </reaction>
    <physiologicalReaction direction="left-to-right" evidence="11">
        <dbReference type="Rhea" id="RHEA:65757"/>
    </physiologicalReaction>
</comment>
<sequence length="345" mass="37632">MHPDLSRRHLLAAGVALGAAGLAAPHLARAQTMPKLRFALDWAKQGPNAYVTMGREKGFFRDVGIDATVDRGFGSGRVPVDIAAGAYEMGQADINPVIKFMAENPNSGLVITGIWGDRSLLCAVTRADGGVRGPKDLEGKTLAAPESDAGRQLFPAFARAAGVDAAKVNWMSVSPELREPMLVQKRADGVTGAITSVGMSLKALGLDFPQQRIMYYRDHGLDLLGTAYLTTRRFLESNPEVVRNAQRALFRSLIYANKNRDESIAMLKRAEPLTDVAIETERQAISMEQQVISDHVMRNGLSNPDRARFQKAIEAVEGAYGMAPKLKVDDIYTDAFLPPVEERRL</sequence>
<evidence type="ECO:0000259" key="12">
    <source>
        <dbReference type="Pfam" id="PF09084"/>
    </source>
</evidence>
<dbReference type="GO" id="GO:0016740">
    <property type="term" value="F:transferase activity"/>
    <property type="evidence" value="ECO:0007669"/>
    <property type="project" value="UniProtKB-KW"/>
</dbReference>
<comment type="pathway">
    <text evidence="2">Cofactor biosynthesis; thiamine diphosphate biosynthesis.</text>
</comment>
<keyword evidence="7" id="KW-0663">Pyridoxal phosphate</keyword>
<reference evidence="13 14" key="1">
    <citation type="submission" date="2016-11" db="EMBL/GenBank/DDBJ databases">
        <authorList>
            <person name="Jaros S."/>
            <person name="Januszkiewicz K."/>
            <person name="Wedrychowicz H."/>
        </authorList>
    </citation>
    <scope>NUCLEOTIDE SEQUENCE [LARGE SCALE GENOMIC DNA]</scope>
    <source>
        <strain evidence="13 14">DSM 14916</strain>
    </source>
</reference>
<evidence type="ECO:0000256" key="8">
    <source>
        <dbReference type="ARBA" id="ARBA00022977"/>
    </source>
</evidence>
<dbReference type="STRING" id="198092.SAMN02745194_00074"/>
<keyword evidence="6" id="KW-0479">Metal-binding</keyword>
<evidence type="ECO:0000256" key="10">
    <source>
        <dbReference type="ARBA" id="ARBA00033171"/>
    </source>
</evidence>
<evidence type="ECO:0000256" key="5">
    <source>
        <dbReference type="ARBA" id="ARBA00022679"/>
    </source>
</evidence>
<dbReference type="GO" id="GO:0009228">
    <property type="term" value="P:thiamine biosynthetic process"/>
    <property type="evidence" value="ECO:0007669"/>
    <property type="project" value="UniProtKB-KW"/>
</dbReference>
<dbReference type="SUPFAM" id="SSF53850">
    <property type="entry name" value="Periplasmic binding protein-like II"/>
    <property type="match status" value="1"/>
</dbReference>
<comment type="function">
    <text evidence="1">Responsible for the formation of the pyrimidine heterocycle in the thiamine biosynthesis pathway. Catalyzes the formation of hydroxymethylpyrimidine phosphate (HMP-P) from histidine and pyridoxal phosphate (PLP). The protein uses PLP and the active site histidine to form HMP-P, generating an inactive enzyme. The enzyme can only undergo a single turnover, which suggests it is a suicide enzyme.</text>
</comment>
<dbReference type="InterPro" id="IPR006311">
    <property type="entry name" value="TAT_signal"/>
</dbReference>
<dbReference type="RefSeq" id="WP_073130073.1">
    <property type="nucleotide sequence ID" value="NZ_FQZF01000002.1"/>
</dbReference>
<dbReference type="Pfam" id="PF09084">
    <property type="entry name" value="NMT1"/>
    <property type="match status" value="1"/>
</dbReference>
<comment type="subunit">
    <text evidence="4">Homodimer.</text>
</comment>
<dbReference type="PROSITE" id="PS51318">
    <property type="entry name" value="TAT"/>
    <property type="match status" value="1"/>
</dbReference>
<evidence type="ECO:0000256" key="7">
    <source>
        <dbReference type="ARBA" id="ARBA00022898"/>
    </source>
</evidence>
<keyword evidence="8" id="KW-0784">Thiamine biosynthesis</keyword>
<keyword evidence="14" id="KW-1185">Reference proteome</keyword>
<dbReference type="PANTHER" id="PTHR31528">
    <property type="entry name" value="4-AMINO-5-HYDROXYMETHYL-2-METHYLPYRIMIDINE PHOSPHATE SYNTHASE THI11-RELATED"/>
    <property type="match status" value="1"/>
</dbReference>
<name>A0A1M6AD23_9PROT</name>
<dbReference type="Proteomes" id="UP000184387">
    <property type="component" value="Unassembled WGS sequence"/>
</dbReference>
<dbReference type="GO" id="GO:0046872">
    <property type="term" value="F:metal ion binding"/>
    <property type="evidence" value="ECO:0007669"/>
    <property type="project" value="UniProtKB-KW"/>
</dbReference>
<evidence type="ECO:0000256" key="2">
    <source>
        <dbReference type="ARBA" id="ARBA00004948"/>
    </source>
</evidence>
<evidence type="ECO:0000256" key="11">
    <source>
        <dbReference type="ARBA" id="ARBA00048179"/>
    </source>
</evidence>
<evidence type="ECO:0000313" key="14">
    <source>
        <dbReference type="Proteomes" id="UP000184387"/>
    </source>
</evidence>
<protein>
    <recommendedName>
        <fullName evidence="10">Thiamine pyrimidine synthase</fullName>
    </recommendedName>
</protein>
<accession>A0A1M6AD23</accession>
<dbReference type="InterPro" id="IPR015168">
    <property type="entry name" value="SsuA/THI5"/>
</dbReference>
<dbReference type="PANTHER" id="PTHR31528:SF1">
    <property type="entry name" value="4-AMINO-5-HYDROXYMETHYL-2-METHYLPYRIMIDINE PHOSPHATE SYNTHASE THI11-RELATED"/>
    <property type="match status" value="1"/>
</dbReference>
<evidence type="ECO:0000313" key="13">
    <source>
        <dbReference type="EMBL" id="SHI34113.1"/>
    </source>
</evidence>
<evidence type="ECO:0000256" key="4">
    <source>
        <dbReference type="ARBA" id="ARBA00011738"/>
    </source>
</evidence>
<organism evidence="13 14">
    <name type="scientific">Muricoccus roseus</name>
    <dbReference type="NCBI Taxonomy" id="198092"/>
    <lineage>
        <taxon>Bacteria</taxon>
        <taxon>Pseudomonadati</taxon>
        <taxon>Pseudomonadota</taxon>
        <taxon>Alphaproteobacteria</taxon>
        <taxon>Acetobacterales</taxon>
        <taxon>Roseomonadaceae</taxon>
        <taxon>Muricoccus</taxon>
    </lineage>
</organism>
<proteinExistence type="inferred from homology"/>
<dbReference type="InterPro" id="IPR027939">
    <property type="entry name" value="NMT1/THI5"/>
</dbReference>
<evidence type="ECO:0000256" key="1">
    <source>
        <dbReference type="ARBA" id="ARBA00003469"/>
    </source>
</evidence>
<keyword evidence="5" id="KW-0808">Transferase</keyword>
<evidence type="ECO:0000256" key="3">
    <source>
        <dbReference type="ARBA" id="ARBA00009406"/>
    </source>
</evidence>
<dbReference type="AlphaFoldDB" id="A0A1M6AD23"/>
<feature type="domain" description="SsuA/THI5-like" evidence="12">
    <location>
        <begin position="52"/>
        <end position="262"/>
    </location>
</feature>
<keyword evidence="9" id="KW-0408">Iron</keyword>
<dbReference type="EMBL" id="FQZF01000002">
    <property type="protein sequence ID" value="SHI34113.1"/>
    <property type="molecule type" value="Genomic_DNA"/>
</dbReference>
<comment type="similarity">
    <text evidence="3">Belongs to the NMT1/THI5 family.</text>
</comment>
<gene>
    <name evidence="13" type="ORF">SAMN02745194_00074</name>
</gene>
<evidence type="ECO:0000256" key="9">
    <source>
        <dbReference type="ARBA" id="ARBA00023004"/>
    </source>
</evidence>